<feature type="transmembrane region" description="Helical" evidence="4">
    <location>
        <begin position="17"/>
        <end position="36"/>
    </location>
</feature>
<dbReference type="STRING" id="575540.Isop_0611"/>
<dbReference type="PANTHER" id="PTHR42852:SF13">
    <property type="entry name" value="PROTEIN DIPZ"/>
    <property type="match status" value="1"/>
</dbReference>
<dbReference type="Gene3D" id="3.40.30.10">
    <property type="entry name" value="Glutaredoxin"/>
    <property type="match status" value="1"/>
</dbReference>
<dbReference type="AlphaFoldDB" id="E8R0L9"/>
<dbReference type="PANTHER" id="PTHR42852">
    <property type="entry name" value="THIOL:DISULFIDE INTERCHANGE PROTEIN DSBE"/>
    <property type="match status" value="1"/>
</dbReference>
<dbReference type="GO" id="GO:0030313">
    <property type="term" value="C:cell envelope"/>
    <property type="evidence" value="ECO:0007669"/>
    <property type="project" value="UniProtKB-SubCell"/>
</dbReference>
<evidence type="ECO:0000256" key="1">
    <source>
        <dbReference type="ARBA" id="ARBA00004196"/>
    </source>
</evidence>
<dbReference type="InterPro" id="IPR013740">
    <property type="entry name" value="Redoxin"/>
</dbReference>
<accession>E8R0L9</accession>
<proteinExistence type="predicted"/>
<dbReference type="KEGG" id="ipa:Isop_0611"/>
<dbReference type="Proteomes" id="UP000008631">
    <property type="component" value="Chromosome"/>
</dbReference>
<keyword evidence="4" id="KW-0812">Transmembrane</keyword>
<dbReference type="OrthoDB" id="288837at2"/>
<evidence type="ECO:0000259" key="5">
    <source>
        <dbReference type="PROSITE" id="PS51352"/>
    </source>
</evidence>
<dbReference type="InParanoid" id="E8R0L9"/>
<keyword evidence="3" id="KW-0676">Redox-active center</keyword>
<name>E8R0L9_ISOPI</name>
<evidence type="ECO:0000313" key="7">
    <source>
        <dbReference type="Proteomes" id="UP000008631"/>
    </source>
</evidence>
<dbReference type="HOGENOM" id="CLU_042529_11_0_0"/>
<dbReference type="GO" id="GO:0017004">
    <property type="term" value="P:cytochrome complex assembly"/>
    <property type="evidence" value="ECO:0007669"/>
    <property type="project" value="UniProtKB-KW"/>
</dbReference>
<dbReference type="eggNOG" id="COG0526">
    <property type="taxonomic scope" value="Bacteria"/>
</dbReference>
<dbReference type="InterPro" id="IPR036249">
    <property type="entry name" value="Thioredoxin-like_sf"/>
</dbReference>
<reference evidence="6 7" key="2">
    <citation type="journal article" date="2011" name="Stand. Genomic Sci.">
        <title>Complete genome sequence of Isosphaera pallida type strain (IS1B).</title>
        <authorList>
            <consortium name="US DOE Joint Genome Institute (JGI-PGF)"/>
            <person name="Goker M."/>
            <person name="Cleland D."/>
            <person name="Saunders E."/>
            <person name="Lapidus A."/>
            <person name="Nolan M."/>
            <person name="Lucas S."/>
            <person name="Hammon N."/>
            <person name="Deshpande S."/>
            <person name="Cheng J.F."/>
            <person name="Tapia R."/>
            <person name="Han C."/>
            <person name="Goodwin L."/>
            <person name="Pitluck S."/>
            <person name="Liolios K."/>
            <person name="Pagani I."/>
            <person name="Ivanova N."/>
            <person name="Mavromatis K."/>
            <person name="Pati A."/>
            <person name="Chen A."/>
            <person name="Palaniappan K."/>
            <person name="Land M."/>
            <person name="Hauser L."/>
            <person name="Chang Y.J."/>
            <person name="Jeffries C.D."/>
            <person name="Detter J.C."/>
            <person name="Beck B."/>
            <person name="Woyke T."/>
            <person name="Bristow J."/>
            <person name="Eisen J.A."/>
            <person name="Markowitz V."/>
            <person name="Hugenholtz P."/>
            <person name="Kyrpides N.C."/>
            <person name="Klenk H.P."/>
        </authorList>
    </citation>
    <scope>NUCLEOTIDE SEQUENCE [LARGE SCALE GENOMIC DNA]</scope>
    <source>
        <strain evidence="7">ATCC 43644 / DSM 9630 / IS1B</strain>
    </source>
</reference>
<dbReference type="PROSITE" id="PS00194">
    <property type="entry name" value="THIOREDOXIN_1"/>
    <property type="match status" value="1"/>
</dbReference>
<sequence>MSSAVNSDDPPGRTGRLILALVATVAVWFWVVRVFMPNIANPLADPKLANSGGLRQASFHWTARDLDGKEVPFSEFQGHPVFLNIWATWCPPCRAELPSINDLAARSELKEVVFLCVSVDDTRETVRQFVASTPLVPRVLWIDPTTELPPEFQTDGIPATFILDRSGSIVVSEVGAANWNAPEVASLLSTLIKRPDNAQATGDSSATSK</sequence>
<evidence type="ECO:0000256" key="4">
    <source>
        <dbReference type="SAM" id="Phobius"/>
    </source>
</evidence>
<dbReference type="InterPro" id="IPR013766">
    <property type="entry name" value="Thioredoxin_domain"/>
</dbReference>
<keyword evidence="7" id="KW-1185">Reference proteome</keyword>
<evidence type="ECO:0000256" key="3">
    <source>
        <dbReference type="ARBA" id="ARBA00023284"/>
    </source>
</evidence>
<dbReference type="EMBL" id="CP002353">
    <property type="protein sequence ID" value="ADV61204.1"/>
    <property type="molecule type" value="Genomic_DNA"/>
</dbReference>
<organism evidence="6 7">
    <name type="scientific">Isosphaera pallida (strain ATCC 43644 / DSM 9630 / IS1B)</name>
    <dbReference type="NCBI Taxonomy" id="575540"/>
    <lineage>
        <taxon>Bacteria</taxon>
        <taxon>Pseudomonadati</taxon>
        <taxon>Planctomycetota</taxon>
        <taxon>Planctomycetia</taxon>
        <taxon>Isosphaerales</taxon>
        <taxon>Isosphaeraceae</taxon>
        <taxon>Isosphaera</taxon>
    </lineage>
</organism>
<dbReference type="PROSITE" id="PS51352">
    <property type="entry name" value="THIOREDOXIN_2"/>
    <property type="match status" value="1"/>
</dbReference>
<feature type="domain" description="Thioredoxin" evidence="5">
    <location>
        <begin position="52"/>
        <end position="193"/>
    </location>
</feature>
<gene>
    <name evidence="6" type="ordered locus">Isop_0611</name>
</gene>
<reference key="1">
    <citation type="submission" date="2010-11" db="EMBL/GenBank/DDBJ databases">
        <title>The complete sequence of chromosome of Isophaera pallida ATCC 43644.</title>
        <authorList>
            <consortium name="US DOE Joint Genome Institute (JGI-PGF)"/>
            <person name="Lucas S."/>
            <person name="Copeland A."/>
            <person name="Lapidus A."/>
            <person name="Bruce D."/>
            <person name="Goodwin L."/>
            <person name="Pitluck S."/>
            <person name="Kyrpides N."/>
            <person name="Mavromatis K."/>
            <person name="Pagani I."/>
            <person name="Ivanova N."/>
            <person name="Saunders E."/>
            <person name="Brettin T."/>
            <person name="Detter J.C."/>
            <person name="Han C."/>
            <person name="Tapia R."/>
            <person name="Land M."/>
            <person name="Hauser L."/>
            <person name="Markowitz V."/>
            <person name="Cheng J.-F."/>
            <person name="Hugenholtz P."/>
            <person name="Woyke T."/>
            <person name="Wu D."/>
            <person name="Eisen J.A."/>
        </authorList>
    </citation>
    <scope>NUCLEOTIDE SEQUENCE</scope>
    <source>
        <strain>ATCC 43644</strain>
    </source>
</reference>
<dbReference type="CDD" id="cd02966">
    <property type="entry name" value="TlpA_like_family"/>
    <property type="match status" value="1"/>
</dbReference>
<dbReference type="SUPFAM" id="SSF52833">
    <property type="entry name" value="Thioredoxin-like"/>
    <property type="match status" value="1"/>
</dbReference>
<keyword evidence="2" id="KW-0201">Cytochrome c-type biogenesis</keyword>
<dbReference type="Pfam" id="PF08534">
    <property type="entry name" value="Redoxin"/>
    <property type="match status" value="1"/>
</dbReference>
<keyword evidence="4" id="KW-1133">Transmembrane helix</keyword>
<comment type="subcellular location">
    <subcellularLocation>
        <location evidence="1">Cell envelope</location>
    </subcellularLocation>
</comment>
<dbReference type="InterPro" id="IPR017937">
    <property type="entry name" value="Thioredoxin_CS"/>
</dbReference>
<dbReference type="InterPro" id="IPR050553">
    <property type="entry name" value="Thioredoxin_ResA/DsbE_sf"/>
</dbReference>
<dbReference type="RefSeq" id="WP_013563493.1">
    <property type="nucleotide sequence ID" value="NC_014962.1"/>
</dbReference>
<evidence type="ECO:0000313" key="6">
    <source>
        <dbReference type="EMBL" id="ADV61204.1"/>
    </source>
</evidence>
<evidence type="ECO:0000256" key="2">
    <source>
        <dbReference type="ARBA" id="ARBA00022748"/>
    </source>
</evidence>
<dbReference type="GO" id="GO:0016491">
    <property type="term" value="F:oxidoreductase activity"/>
    <property type="evidence" value="ECO:0007669"/>
    <property type="project" value="InterPro"/>
</dbReference>
<protein>
    <submittedName>
        <fullName evidence="6">Redoxin domain protein</fullName>
    </submittedName>
</protein>
<keyword evidence="4" id="KW-0472">Membrane</keyword>